<proteinExistence type="predicted"/>
<evidence type="ECO:0000256" key="1">
    <source>
        <dbReference type="SAM" id="MobiDB-lite"/>
    </source>
</evidence>
<protein>
    <recommendedName>
        <fullName evidence="4">DNA polymerase delta subunit 4</fullName>
    </recommendedName>
</protein>
<comment type="caution">
    <text evidence="2">The sequence shown here is derived from an EMBL/GenBank/DDBJ whole genome shotgun (WGS) entry which is preliminary data.</text>
</comment>
<dbReference type="EMBL" id="BLZA01000018">
    <property type="protein sequence ID" value="GHJ86492.1"/>
    <property type="molecule type" value="Genomic_DNA"/>
</dbReference>
<dbReference type="AlphaFoldDB" id="A0A8H3TSQ5"/>
<organism evidence="2 3">
    <name type="scientific">Naganishia liquefaciens</name>
    <dbReference type="NCBI Taxonomy" id="104408"/>
    <lineage>
        <taxon>Eukaryota</taxon>
        <taxon>Fungi</taxon>
        <taxon>Dikarya</taxon>
        <taxon>Basidiomycota</taxon>
        <taxon>Agaricomycotina</taxon>
        <taxon>Tremellomycetes</taxon>
        <taxon>Filobasidiales</taxon>
        <taxon>Filobasidiaceae</taxon>
        <taxon>Naganishia</taxon>
    </lineage>
</organism>
<evidence type="ECO:0000313" key="3">
    <source>
        <dbReference type="Proteomes" id="UP000620104"/>
    </source>
</evidence>
<reference evidence="2" key="1">
    <citation type="submission" date="2020-07" db="EMBL/GenBank/DDBJ databases">
        <title>Draft Genome Sequence of a Deep-Sea Yeast, Naganishia (Cryptococcus) liquefaciens strain N6.</title>
        <authorList>
            <person name="Han Y.W."/>
            <person name="Kajitani R."/>
            <person name="Morimoto H."/>
            <person name="Parhat M."/>
            <person name="Tsubouchi H."/>
            <person name="Bakenova O."/>
            <person name="Ogata M."/>
            <person name="Argunhan B."/>
            <person name="Aoki R."/>
            <person name="Kajiwara S."/>
            <person name="Itoh T."/>
            <person name="Iwasaki H."/>
        </authorList>
    </citation>
    <scope>NUCLEOTIDE SEQUENCE</scope>
    <source>
        <strain evidence="2">N6</strain>
    </source>
</reference>
<sequence>MPPKRTASASTLDLSRASPVIESPAHLGNDAGSSTKGVGTRGKSKLVRGGSGSQQGLLSFSSKKNTPVTPEKRKTVGGGMKRKMAEVQDWEEGKALHPLFALARKGEELSTVAESSAPSVDADVAQTTSINGISGVPVDAWDPLLLGTSVPSKSMEQHLNIHNIPSATLDSTANEQTPETDDLTAGERIVKGLAVRKAMLRADEKIKTLREGKGSAAVKGAAAKAKAKKGGLDPGDKRWSKVYKAAWKSMGGDDIAPIHTTSKTHTKIHHILRVFDLSPEYGPCVGISRLARWERAKAWGLEPPEEIREILETQEGAEDVTYRETVFEGTGIYCPTA</sequence>
<dbReference type="PANTHER" id="PTHR14303:SF0">
    <property type="entry name" value="DNA POLYMERASE DELTA SUBUNIT 4"/>
    <property type="match status" value="1"/>
</dbReference>
<feature type="region of interest" description="Disordered" evidence="1">
    <location>
        <begin position="1"/>
        <end position="81"/>
    </location>
</feature>
<evidence type="ECO:0008006" key="4">
    <source>
        <dbReference type="Google" id="ProtNLM"/>
    </source>
</evidence>
<accession>A0A8H3TSQ5</accession>
<dbReference type="Proteomes" id="UP000620104">
    <property type="component" value="Unassembled WGS sequence"/>
</dbReference>
<gene>
    <name evidence="2" type="ORF">NliqN6_2894</name>
</gene>
<evidence type="ECO:0000313" key="2">
    <source>
        <dbReference type="EMBL" id="GHJ86492.1"/>
    </source>
</evidence>
<dbReference type="OrthoDB" id="337486at2759"/>
<dbReference type="GO" id="GO:0000731">
    <property type="term" value="P:DNA synthesis involved in DNA repair"/>
    <property type="evidence" value="ECO:0007669"/>
    <property type="project" value="InterPro"/>
</dbReference>
<dbReference type="GO" id="GO:0006261">
    <property type="term" value="P:DNA-templated DNA replication"/>
    <property type="evidence" value="ECO:0007669"/>
    <property type="project" value="TreeGrafter"/>
</dbReference>
<dbReference type="GO" id="GO:0003887">
    <property type="term" value="F:DNA-directed DNA polymerase activity"/>
    <property type="evidence" value="ECO:0007669"/>
    <property type="project" value="TreeGrafter"/>
</dbReference>
<dbReference type="InterPro" id="IPR007218">
    <property type="entry name" value="DNA_pol_delta_4"/>
</dbReference>
<dbReference type="Pfam" id="PF04081">
    <property type="entry name" value="DNA_pol_delta_4"/>
    <property type="match status" value="1"/>
</dbReference>
<dbReference type="PANTHER" id="PTHR14303">
    <property type="entry name" value="DNA POLYMERASE DELTA SUBUNIT 4"/>
    <property type="match status" value="1"/>
</dbReference>
<dbReference type="GO" id="GO:0043625">
    <property type="term" value="C:delta DNA polymerase complex"/>
    <property type="evidence" value="ECO:0007669"/>
    <property type="project" value="TreeGrafter"/>
</dbReference>
<keyword evidence="3" id="KW-1185">Reference proteome</keyword>
<name>A0A8H3TSQ5_9TREE</name>